<dbReference type="Pfam" id="PF06114">
    <property type="entry name" value="Peptidase_M78"/>
    <property type="match status" value="1"/>
</dbReference>
<name>A0A7S7NVX1_PALFE</name>
<evidence type="ECO:0000259" key="2">
    <source>
        <dbReference type="PROSITE" id="PS50943"/>
    </source>
</evidence>
<comment type="similarity">
    <text evidence="1">Belongs to the short-chain fatty acyl-CoA assimilation regulator (ScfR) family.</text>
</comment>
<dbReference type="SMART" id="SM00530">
    <property type="entry name" value="HTH_XRE"/>
    <property type="match status" value="1"/>
</dbReference>
<dbReference type="PANTHER" id="PTHR43236">
    <property type="entry name" value="ANTITOXIN HIGA1"/>
    <property type="match status" value="1"/>
</dbReference>
<evidence type="ECO:0000256" key="1">
    <source>
        <dbReference type="ARBA" id="ARBA00007227"/>
    </source>
</evidence>
<dbReference type="Gene3D" id="1.10.260.40">
    <property type="entry name" value="lambda repressor-like DNA-binding domains"/>
    <property type="match status" value="1"/>
</dbReference>
<dbReference type="EMBL" id="CP063849">
    <property type="protein sequence ID" value="QOY90783.1"/>
    <property type="molecule type" value="Genomic_DNA"/>
</dbReference>
<dbReference type="PROSITE" id="PS50943">
    <property type="entry name" value="HTH_CROC1"/>
    <property type="match status" value="1"/>
</dbReference>
<gene>
    <name evidence="3" type="ORF">IRI77_12800</name>
</gene>
<reference evidence="3 4" key="1">
    <citation type="submission" date="2020-10" db="EMBL/GenBank/DDBJ databases">
        <title>Complete genome sequence of Paludibaculum fermentans P105T, a facultatively anaerobic acidobacterium capable of dissimilatory Fe(III) reduction.</title>
        <authorList>
            <person name="Dedysh S.N."/>
            <person name="Beletsky A.V."/>
            <person name="Kulichevskaya I.S."/>
            <person name="Mardanov A.V."/>
            <person name="Ravin N.V."/>
        </authorList>
    </citation>
    <scope>NUCLEOTIDE SEQUENCE [LARGE SCALE GENOMIC DNA]</scope>
    <source>
        <strain evidence="3 4">P105</strain>
    </source>
</reference>
<dbReference type="SUPFAM" id="SSF47413">
    <property type="entry name" value="lambda repressor-like DNA-binding domains"/>
    <property type="match status" value="1"/>
</dbReference>
<protein>
    <submittedName>
        <fullName evidence="3">ImmA/IrrE family metallo-endopeptidase</fullName>
    </submittedName>
</protein>
<proteinExistence type="inferred from homology"/>
<dbReference type="Proteomes" id="UP000593892">
    <property type="component" value="Chromosome"/>
</dbReference>
<evidence type="ECO:0000313" key="4">
    <source>
        <dbReference type="Proteomes" id="UP000593892"/>
    </source>
</evidence>
<dbReference type="InterPro" id="IPR010982">
    <property type="entry name" value="Lambda_DNA-bd_dom_sf"/>
</dbReference>
<dbReference type="AlphaFoldDB" id="A0A7S7NVX1"/>
<accession>A0A7S7NVX1</accession>
<dbReference type="Pfam" id="PF01381">
    <property type="entry name" value="HTH_3"/>
    <property type="match status" value="1"/>
</dbReference>
<dbReference type="RefSeq" id="WP_194452440.1">
    <property type="nucleotide sequence ID" value="NZ_CP063849.1"/>
</dbReference>
<dbReference type="GO" id="GO:0003677">
    <property type="term" value="F:DNA binding"/>
    <property type="evidence" value="ECO:0007669"/>
    <property type="project" value="InterPro"/>
</dbReference>
<dbReference type="PANTHER" id="PTHR43236:SF1">
    <property type="entry name" value="BLL7220 PROTEIN"/>
    <property type="match status" value="1"/>
</dbReference>
<dbReference type="InterPro" id="IPR001387">
    <property type="entry name" value="Cro/C1-type_HTH"/>
</dbReference>
<keyword evidence="4" id="KW-1185">Reference proteome</keyword>
<sequence>MKYNPAMVTLARESRGLTQSELAEKAGLPQGTLSKLESGALVLSDDVVKSFSRVLLYPSSFFQQTDPVYPFGSSTFYHRKQQSVPASILKRIEAKINIYRGHIVRLLRATNVSAQCRFRRSDPDEYGGRIEEIAGLTRAAWRLQPGPIANLVRVVEGAGGIIVRFNFETSKMFGLSEWVPPAPPLFFINSNPEISADRDRFTLAHEIGHVLLHDLPNPNMENEANRFAGELLMPETDIRAHLIPPIKLHTVARLKPFWKVSMAALIERARELDVVNHNQYVYLRMQLQQKGYRHREPVELDIQREQPSLLSEIIEAHLGQLGYSIDELAEMVNIHTDEFKEYHGIAPQGRHGLRVIRKS</sequence>
<dbReference type="KEGG" id="pfer:IRI77_12800"/>
<dbReference type="InterPro" id="IPR052345">
    <property type="entry name" value="Rad_response_metalloprotease"/>
</dbReference>
<feature type="domain" description="HTH cro/C1-type" evidence="2">
    <location>
        <begin position="11"/>
        <end position="62"/>
    </location>
</feature>
<dbReference type="InterPro" id="IPR010359">
    <property type="entry name" value="IrrE_HExxH"/>
</dbReference>
<dbReference type="Gene3D" id="1.10.10.2910">
    <property type="match status" value="1"/>
</dbReference>
<evidence type="ECO:0000313" key="3">
    <source>
        <dbReference type="EMBL" id="QOY90783.1"/>
    </source>
</evidence>
<organism evidence="3 4">
    <name type="scientific">Paludibaculum fermentans</name>
    <dbReference type="NCBI Taxonomy" id="1473598"/>
    <lineage>
        <taxon>Bacteria</taxon>
        <taxon>Pseudomonadati</taxon>
        <taxon>Acidobacteriota</taxon>
        <taxon>Terriglobia</taxon>
        <taxon>Bryobacterales</taxon>
        <taxon>Bryobacteraceae</taxon>
        <taxon>Paludibaculum</taxon>
    </lineage>
</organism>
<dbReference type="CDD" id="cd00093">
    <property type="entry name" value="HTH_XRE"/>
    <property type="match status" value="1"/>
</dbReference>